<dbReference type="EMBL" id="MH477288">
    <property type="protein sequence ID" value="AYW51541.1"/>
    <property type="molecule type" value="Viral_cRNA"/>
</dbReference>
<evidence type="ECO:0000313" key="1">
    <source>
        <dbReference type="EMBL" id="AYW51541.1"/>
    </source>
</evidence>
<name>A0A3G5FMG4_9VIRU</name>
<dbReference type="GeneID" id="80535902"/>
<protein>
    <submittedName>
        <fullName evidence="1">Putative matrix protein</fullName>
    </submittedName>
</protein>
<keyword evidence="2" id="KW-1185">Reference proteome</keyword>
<dbReference type="KEGG" id="vg:80535902"/>
<sequence length="248" mass="28572">MEVIKNMLRRNAPHHKMEPPNKTLPLTPLSPFKTRISGSVRIEGPVKQEWIKDILKRIALIIACQIGSSDPNWELTTPYLFVAFRALFSRNLVYNSLKDANVTSRIATQIDDKFLSLLSHIPTSSKPHMEIVSHKWEFETPAKRKILFAYSIECTLEPYDYTLYDQVLYSGFKPFPDIDLEHESICDYMFMKCSERPIDPDHALMVLTPQVSRLKKLLLSHTRPVSVFKHNLTHSHFPSAPPCESNLP</sequence>
<reference evidence="1 2" key="1">
    <citation type="journal article" date="2019" name="Arch. Virol.">
        <title>Discovery of three RNA viruses using ant transcriptomic datasets.</title>
        <authorList>
            <person name="Kleanthous E."/>
            <person name="Olendraite I."/>
            <person name="Lukhovitskaya N.I."/>
            <person name="Firth A.E."/>
        </authorList>
    </citation>
    <scope>NUCLEOTIDE SEQUENCE [LARGE SCALE GENOMIC DNA]</scope>
    <source>
        <strain evidence="1">Cambridge</strain>
    </source>
</reference>
<organism evidence="1 2">
    <name type="scientific">Lasius neglectus virus 2</name>
    <dbReference type="NCBI Taxonomy" id="2170211"/>
    <lineage>
        <taxon>Viruses</taxon>
        <taxon>Riboviria</taxon>
        <taxon>Orthornavirae</taxon>
    </lineage>
</organism>
<accession>A0A3G5FMG4</accession>
<evidence type="ECO:0000313" key="2">
    <source>
        <dbReference type="Proteomes" id="UP000677750"/>
    </source>
</evidence>
<dbReference type="RefSeq" id="YP_010797906.1">
    <property type="nucleotide sequence ID" value="NC_076250.1"/>
</dbReference>
<proteinExistence type="predicted"/>
<dbReference type="Proteomes" id="UP000677750">
    <property type="component" value="Segment"/>
</dbReference>